<keyword evidence="3" id="KW-1185">Reference proteome</keyword>
<dbReference type="eggNOG" id="COG4219">
    <property type="taxonomic scope" value="Bacteria"/>
</dbReference>
<evidence type="ECO:0000256" key="1">
    <source>
        <dbReference type="SAM" id="SignalP"/>
    </source>
</evidence>
<dbReference type="EMBL" id="CP003326">
    <property type="protein sequence ID" value="AFS79787.1"/>
    <property type="molecule type" value="Genomic_DNA"/>
</dbReference>
<evidence type="ECO:0000313" key="3">
    <source>
        <dbReference type="Proteomes" id="UP000006094"/>
    </source>
</evidence>
<accession>K0B3R8</accession>
<dbReference type="KEGG" id="cad:Curi_c27940"/>
<organism evidence="2 3">
    <name type="scientific">Gottschalkia acidurici (strain ATCC 7906 / DSM 604 / BCRC 14475 / CIP 104303 / KCTC 5404 / NCIMB 10678 / 9a)</name>
    <name type="common">Clostridium acidurici</name>
    <dbReference type="NCBI Taxonomy" id="1128398"/>
    <lineage>
        <taxon>Bacteria</taxon>
        <taxon>Bacillati</taxon>
        <taxon>Bacillota</taxon>
        <taxon>Tissierellia</taxon>
        <taxon>Tissierellales</taxon>
        <taxon>Gottschalkiaceae</taxon>
        <taxon>Gottschalkia</taxon>
    </lineage>
</organism>
<evidence type="ECO:0000313" key="2">
    <source>
        <dbReference type="EMBL" id="AFS79787.1"/>
    </source>
</evidence>
<feature type="signal peptide" evidence="1">
    <location>
        <begin position="1"/>
        <end position="32"/>
    </location>
</feature>
<keyword evidence="1" id="KW-0732">Signal</keyword>
<dbReference type="HOGENOM" id="CLU_917341_0_0_9"/>
<feature type="chain" id="PRO_5003830876" evidence="1">
    <location>
        <begin position="33"/>
        <end position="303"/>
    </location>
</feature>
<proteinExistence type="predicted"/>
<protein>
    <submittedName>
        <fullName evidence="2">Uncharacterized protein</fullName>
    </submittedName>
</protein>
<dbReference type="AlphaFoldDB" id="K0B3R8"/>
<name>K0B3R8_GOTA9</name>
<reference evidence="2 3" key="1">
    <citation type="journal article" date="2012" name="PLoS ONE">
        <title>The purine-utilizing bacterium Clostridium acidurici 9a: a genome-guided metabolic reconsideration.</title>
        <authorList>
            <person name="Hartwich K."/>
            <person name="Poehlein A."/>
            <person name="Daniel R."/>
        </authorList>
    </citation>
    <scope>NUCLEOTIDE SEQUENCE [LARGE SCALE GENOMIC DNA]</scope>
    <source>
        <strain evidence="3">ATCC 7906 / DSM 604 / BCRC 14475 / CIP 104303 / KCTC 5404 / NCIMB 10678 / 9a</strain>
    </source>
</reference>
<dbReference type="STRING" id="1128398.Curi_c27940"/>
<sequence length="303" mass="35108">MMIKHFKKGSYKMSAMSIAVLTLLGSVTVASADNNILNPSTDASVSQNVIKKDDDDFKLSDTKYEFDRLDRVHDFVNFEFKVPTYLPSEYNLLNIIVNGVANGTTHRTIDNLVSINFVKDYTGYFAPRKQFEFLVSNETLVPHLKDIYENYHYRSSSNEAINVTVNYSEEPMTISNVNGINLTIKSDHIAEEIIENFGTDSQKVVKLDKPKEKGKKLSKYFIWNNEGIWYGVQYYHKYESIDSPENNTYFEELQKNDIEQMVLSLTNSKNIPKDIYKDKYTSVDEHYDTGIRIYNKKDLIRKI</sequence>
<dbReference type="PATRIC" id="fig|1128398.3.peg.2886"/>
<dbReference type="Proteomes" id="UP000006094">
    <property type="component" value="Chromosome"/>
</dbReference>
<gene>
    <name evidence="2" type="ordered locus">Curi_c27940</name>
</gene>